<dbReference type="Proteomes" id="UP000231456">
    <property type="component" value="Unassembled WGS sequence"/>
</dbReference>
<dbReference type="EMBL" id="PFRH01000150">
    <property type="protein sequence ID" value="PJC52047.1"/>
    <property type="molecule type" value="Genomic_DNA"/>
</dbReference>
<evidence type="ECO:0000313" key="2">
    <source>
        <dbReference type="Proteomes" id="UP000231456"/>
    </source>
</evidence>
<accession>A0A2M8F8K0</accession>
<sequence length="91" mass="10565">MKKQQKHYTTEEAKEVASTIGINWDTVKFDLEQFTNGMNVEAEHGKNDPETNVTNDDPIITGKIAWAHLKEFADYYIRLEKMEKEAEAEME</sequence>
<name>A0A2M8F8K0_9BACT</name>
<reference evidence="2" key="1">
    <citation type="submission" date="2017-09" db="EMBL/GenBank/DDBJ databases">
        <title>Depth-based differentiation of microbial function through sediment-hosted aquifers and enrichment of novel symbionts in the deep terrestrial subsurface.</title>
        <authorList>
            <person name="Probst A.J."/>
            <person name="Ladd B."/>
            <person name="Jarett J.K."/>
            <person name="Geller-Mcgrath D.E."/>
            <person name="Sieber C.M.K."/>
            <person name="Emerson J.B."/>
            <person name="Anantharaman K."/>
            <person name="Thomas B.C."/>
            <person name="Malmstrom R."/>
            <person name="Stieglmeier M."/>
            <person name="Klingl A."/>
            <person name="Woyke T."/>
            <person name="Ryan C.M."/>
            <person name="Banfield J.F."/>
        </authorList>
    </citation>
    <scope>NUCLEOTIDE SEQUENCE [LARGE SCALE GENOMIC DNA]</scope>
</reference>
<dbReference type="Pfam" id="PF18905">
    <property type="entry name" value="DUF5661"/>
    <property type="match status" value="1"/>
</dbReference>
<protein>
    <submittedName>
        <fullName evidence="1">Uncharacterized protein</fullName>
    </submittedName>
</protein>
<comment type="caution">
    <text evidence="1">The sequence shown here is derived from an EMBL/GenBank/DDBJ whole genome shotgun (WGS) entry which is preliminary data.</text>
</comment>
<organism evidence="1 2">
    <name type="scientific">Candidatus Magasanikbacteria bacterium CG_4_9_14_0_2_um_filter_42_11</name>
    <dbReference type="NCBI Taxonomy" id="1974643"/>
    <lineage>
        <taxon>Bacteria</taxon>
        <taxon>Candidatus Magasanikiibacteriota</taxon>
    </lineage>
</organism>
<evidence type="ECO:0000313" key="1">
    <source>
        <dbReference type="EMBL" id="PJC52047.1"/>
    </source>
</evidence>
<dbReference type="InterPro" id="IPR043720">
    <property type="entry name" value="DUF5661"/>
</dbReference>
<dbReference type="AlphaFoldDB" id="A0A2M8F8K0"/>
<proteinExistence type="predicted"/>
<gene>
    <name evidence="1" type="ORF">CO030_04970</name>
</gene>